<keyword evidence="1" id="KW-0472">Membrane</keyword>
<keyword evidence="4" id="KW-1185">Reference proteome</keyword>
<feature type="transmembrane region" description="Helical" evidence="1">
    <location>
        <begin position="226"/>
        <end position="244"/>
    </location>
</feature>
<dbReference type="EMBL" id="CM001167">
    <property type="protein sequence ID" value="EGJ70677.1"/>
    <property type="molecule type" value="Genomic_DNA"/>
</dbReference>
<evidence type="ECO:0000256" key="1">
    <source>
        <dbReference type="SAM" id="Phobius"/>
    </source>
</evidence>
<dbReference type="CDD" id="cd06433">
    <property type="entry name" value="GT_2_WfgS_like"/>
    <property type="match status" value="1"/>
</dbReference>
<dbReference type="SUPFAM" id="SSF53448">
    <property type="entry name" value="Nucleotide-diphospho-sugar transferases"/>
    <property type="match status" value="1"/>
</dbReference>
<protein>
    <submittedName>
        <fullName evidence="3">Glycosyl transferase family 2</fullName>
    </submittedName>
</protein>
<dbReference type="Proteomes" id="UP000018439">
    <property type="component" value="Chromosome"/>
</dbReference>
<dbReference type="InterPro" id="IPR029044">
    <property type="entry name" value="Nucleotide-diphossugar_trans"/>
</dbReference>
<gene>
    <name evidence="3" type="ORF">Bcop_0459</name>
</gene>
<organism evidence="3 4">
    <name type="scientific">Bacteroides coprosuis DSM 18011</name>
    <dbReference type="NCBI Taxonomy" id="679937"/>
    <lineage>
        <taxon>Bacteria</taxon>
        <taxon>Pseudomonadati</taxon>
        <taxon>Bacteroidota</taxon>
        <taxon>Bacteroidia</taxon>
        <taxon>Bacteroidales</taxon>
        <taxon>Bacteroidaceae</taxon>
        <taxon>Bacteroides</taxon>
    </lineage>
</organism>
<keyword evidence="1" id="KW-0812">Transmembrane</keyword>
<feature type="domain" description="Glycosyltransferase 2-like" evidence="2">
    <location>
        <begin position="7"/>
        <end position="164"/>
    </location>
</feature>
<evidence type="ECO:0000259" key="2">
    <source>
        <dbReference type="Pfam" id="PF00535"/>
    </source>
</evidence>
<keyword evidence="1" id="KW-1133">Transmembrane helix</keyword>
<reference evidence="3 4" key="1">
    <citation type="journal article" date="2011" name="Stand. Genomic Sci.">
        <title>Non-contiguous finished genome sequence of Bacteroides coprosuis type strain (PC139).</title>
        <authorList>
            <person name="Land M."/>
            <person name="Held B."/>
            <person name="Gronow S."/>
            <person name="Abt B."/>
            <person name="Lucas S."/>
            <person name="Del Rio T.G."/>
            <person name="Nolan M."/>
            <person name="Tice H."/>
            <person name="Cheng J.F."/>
            <person name="Pitluck S."/>
            <person name="Liolios K."/>
            <person name="Pagani I."/>
            <person name="Ivanova N."/>
            <person name="Mavromatis K."/>
            <person name="Mikhailova N."/>
            <person name="Pati A."/>
            <person name="Tapia R."/>
            <person name="Han C."/>
            <person name="Goodwin L."/>
            <person name="Chen A."/>
            <person name="Palaniappan K."/>
            <person name="Hauser L."/>
            <person name="Brambilla E.M."/>
            <person name="Rohde M."/>
            <person name="Goker M."/>
            <person name="Detter J.C."/>
            <person name="Woyke T."/>
            <person name="Bristow J."/>
            <person name="Eisen J.A."/>
            <person name="Markowitz V."/>
            <person name="Hugenholtz P."/>
            <person name="Kyrpides N.C."/>
            <person name="Klenk H.P."/>
            <person name="Lapidus A."/>
        </authorList>
    </citation>
    <scope>NUCLEOTIDE SEQUENCE [LARGE SCALE GENOMIC DNA]</scope>
    <source>
        <strain evidence="3 4">DSM 18011</strain>
    </source>
</reference>
<dbReference type="HOGENOM" id="CLU_025996_21_1_10"/>
<keyword evidence="3" id="KW-0808">Transferase</keyword>
<dbReference type="PANTHER" id="PTHR22916">
    <property type="entry name" value="GLYCOSYLTRANSFERASE"/>
    <property type="match status" value="1"/>
</dbReference>
<dbReference type="Pfam" id="PF00535">
    <property type="entry name" value="Glycos_transf_2"/>
    <property type="match status" value="1"/>
</dbReference>
<dbReference type="eggNOG" id="COG1216">
    <property type="taxonomic scope" value="Bacteria"/>
</dbReference>
<evidence type="ECO:0000313" key="3">
    <source>
        <dbReference type="EMBL" id="EGJ70677.1"/>
    </source>
</evidence>
<dbReference type="GO" id="GO:0016758">
    <property type="term" value="F:hexosyltransferase activity"/>
    <property type="evidence" value="ECO:0007669"/>
    <property type="project" value="UniProtKB-ARBA"/>
</dbReference>
<dbReference type="PANTHER" id="PTHR22916:SF3">
    <property type="entry name" value="UDP-GLCNAC:BETAGAL BETA-1,3-N-ACETYLGLUCOSAMINYLTRANSFERASE-LIKE PROTEIN 1"/>
    <property type="match status" value="1"/>
</dbReference>
<name>F3ZR84_9BACE</name>
<accession>F3ZR84</accession>
<dbReference type="InterPro" id="IPR001173">
    <property type="entry name" value="Glyco_trans_2-like"/>
</dbReference>
<proteinExistence type="predicted"/>
<dbReference type="AlphaFoldDB" id="F3ZR84"/>
<dbReference type="OrthoDB" id="9788101at2"/>
<evidence type="ECO:0000313" key="4">
    <source>
        <dbReference type="Proteomes" id="UP000018439"/>
    </source>
</evidence>
<sequence length="246" mass="28371">MNKPLFSIITVTFNAENTVERTLISVKQQSFRNIEYIVIDGASKDRTLSILQAYQSDIDQLISEPDSGLYDAMNKALNIARGEYICFLNAGDKFHQEHTLTQIVSQLDNLNFSPDVVYGETALVDNNGVFLRMRRLSAPKSLTWKSFKQGMLVCHQAFFAKRELVSTYDLQYKFSSDFDWCIKILKKANSTYYTQLTLIDYLHEGLTTANHKKSLMERFKIMSKHYGIISTILYHVGFIIRSIFKK</sequence>
<dbReference type="STRING" id="679937.Bcop_0459"/>
<dbReference type="Gene3D" id="3.90.550.10">
    <property type="entry name" value="Spore Coat Polysaccharide Biosynthesis Protein SpsA, Chain A"/>
    <property type="match status" value="1"/>
</dbReference>